<reference evidence="5 6" key="1">
    <citation type="submission" date="2018-06" db="EMBL/GenBank/DDBJ databases">
        <title>Genomic Encyclopedia of Archaeal and Bacterial Type Strains, Phase II (KMG-II): from individual species to whole genera.</title>
        <authorList>
            <person name="Goeker M."/>
        </authorList>
    </citation>
    <scope>NUCLEOTIDE SEQUENCE [LARGE SCALE GENOMIC DNA]</scope>
    <source>
        <strain evidence="5 6">CFPB 3232</strain>
    </source>
</reference>
<dbReference type="GO" id="GO:0008270">
    <property type="term" value="F:zinc ion binding"/>
    <property type="evidence" value="ECO:0007669"/>
    <property type="project" value="UniProtKB-UniRule"/>
</dbReference>
<proteinExistence type="inferred from homology"/>
<evidence type="ECO:0000256" key="1">
    <source>
        <dbReference type="ARBA" id="ARBA00022723"/>
    </source>
</evidence>
<feature type="binding site" evidence="3">
    <location>
        <position position="24"/>
    </location>
    <ligand>
        <name>Zn(2+)</name>
        <dbReference type="ChEBI" id="CHEBI:29105"/>
    </ligand>
</feature>
<dbReference type="OrthoDB" id="9809663at2"/>
<protein>
    <recommendedName>
        <fullName evidence="3">DNA gyrase inhibitor YacG</fullName>
    </recommendedName>
</protein>
<gene>
    <name evidence="3" type="primary">yacG</name>
    <name evidence="5" type="ORF">AX018_101250</name>
</gene>
<accession>A0A328ZDS3</accession>
<evidence type="ECO:0000256" key="2">
    <source>
        <dbReference type="ARBA" id="ARBA00022833"/>
    </source>
</evidence>
<keyword evidence="6" id="KW-1185">Reference proteome</keyword>
<sequence length="84" mass="9396">MSSPSKDDPKDPGAPASRVLWVDCPTCGGKSLYAPENRFRPFCSERCRQIDLGAWAAEDFRMGTDAPQDEEGFGDHRSQRPQEH</sequence>
<name>A0A328ZDS3_9BURK</name>
<dbReference type="Proteomes" id="UP000248856">
    <property type="component" value="Unassembled WGS sequence"/>
</dbReference>
<dbReference type="Pfam" id="PF03884">
    <property type="entry name" value="YacG"/>
    <property type="match status" value="1"/>
</dbReference>
<dbReference type="EMBL" id="QLTA01000012">
    <property type="protein sequence ID" value="RAR84238.1"/>
    <property type="molecule type" value="Genomic_DNA"/>
</dbReference>
<evidence type="ECO:0000313" key="5">
    <source>
        <dbReference type="EMBL" id="RAR84238.1"/>
    </source>
</evidence>
<comment type="cofactor">
    <cofactor evidence="3">
        <name>Zn(2+)</name>
        <dbReference type="ChEBI" id="CHEBI:29105"/>
    </cofactor>
    <text evidence="3">Binds 1 zinc ion.</text>
</comment>
<dbReference type="Gene3D" id="3.30.50.10">
    <property type="entry name" value="Erythroid Transcription Factor GATA-1, subunit A"/>
    <property type="match status" value="1"/>
</dbReference>
<dbReference type="InterPro" id="IPR005584">
    <property type="entry name" value="DNA_gyrase_inhibitor_YacG"/>
</dbReference>
<feature type="compositionally biased region" description="Basic and acidic residues" evidence="4">
    <location>
        <begin position="73"/>
        <end position="84"/>
    </location>
</feature>
<comment type="function">
    <text evidence="3">Inhibits all the catalytic activities of DNA gyrase by preventing its interaction with DNA. Acts by binding directly to the C-terminal domain of GyrB, which probably disrupts DNA binding by the gyrase.</text>
</comment>
<organism evidence="5 6">
    <name type="scientific">Paracidovorax anthurii</name>
    <dbReference type="NCBI Taxonomy" id="78229"/>
    <lineage>
        <taxon>Bacteria</taxon>
        <taxon>Pseudomonadati</taxon>
        <taxon>Pseudomonadota</taxon>
        <taxon>Betaproteobacteria</taxon>
        <taxon>Burkholderiales</taxon>
        <taxon>Comamonadaceae</taxon>
        <taxon>Paracidovorax</taxon>
    </lineage>
</organism>
<dbReference type="HAMAP" id="MF_00649">
    <property type="entry name" value="DNA_gyrase_inhibitor_YacG"/>
    <property type="match status" value="1"/>
</dbReference>
<evidence type="ECO:0000313" key="6">
    <source>
        <dbReference type="Proteomes" id="UP000248856"/>
    </source>
</evidence>
<comment type="caution">
    <text evidence="5">The sequence shown here is derived from an EMBL/GenBank/DDBJ whole genome shotgun (WGS) entry which is preliminary data.</text>
</comment>
<dbReference type="PANTHER" id="PTHR36150:SF1">
    <property type="entry name" value="DNA GYRASE INHIBITOR YACG"/>
    <property type="match status" value="1"/>
</dbReference>
<dbReference type="GO" id="GO:0008657">
    <property type="term" value="F:DNA topoisomerase type II (double strand cut, ATP-hydrolyzing) inhibitor activity"/>
    <property type="evidence" value="ECO:0007669"/>
    <property type="project" value="UniProtKB-UniRule"/>
</dbReference>
<dbReference type="RefSeq" id="WP_111876809.1">
    <property type="nucleotide sequence ID" value="NZ_CBCSGC010000054.1"/>
</dbReference>
<feature type="binding site" evidence="3">
    <location>
        <position position="47"/>
    </location>
    <ligand>
        <name>Zn(2+)</name>
        <dbReference type="ChEBI" id="CHEBI:29105"/>
    </ligand>
</feature>
<dbReference type="AlphaFoldDB" id="A0A328ZDS3"/>
<comment type="subunit">
    <text evidence="3">Interacts with GyrB.</text>
</comment>
<dbReference type="InterPro" id="IPR013088">
    <property type="entry name" value="Znf_NHR/GATA"/>
</dbReference>
<feature type="binding site" evidence="3">
    <location>
        <position position="43"/>
    </location>
    <ligand>
        <name>Zn(2+)</name>
        <dbReference type="ChEBI" id="CHEBI:29105"/>
    </ligand>
</feature>
<keyword evidence="2 3" id="KW-0862">Zinc</keyword>
<evidence type="ECO:0000256" key="4">
    <source>
        <dbReference type="SAM" id="MobiDB-lite"/>
    </source>
</evidence>
<feature type="binding site" evidence="3">
    <location>
        <position position="27"/>
    </location>
    <ligand>
        <name>Zn(2+)</name>
        <dbReference type="ChEBI" id="CHEBI:29105"/>
    </ligand>
</feature>
<keyword evidence="1 3" id="KW-0479">Metal-binding</keyword>
<dbReference type="PANTHER" id="PTHR36150">
    <property type="entry name" value="DNA GYRASE INHIBITOR YACG"/>
    <property type="match status" value="1"/>
</dbReference>
<comment type="similarity">
    <text evidence="3">Belongs to the DNA gyrase inhibitor YacG family.</text>
</comment>
<dbReference type="SUPFAM" id="SSF57716">
    <property type="entry name" value="Glucocorticoid receptor-like (DNA-binding domain)"/>
    <property type="match status" value="1"/>
</dbReference>
<dbReference type="GO" id="GO:0006355">
    <property type="term" value="P:regulation of DNA-templated transcription"/>
    <property type="evidence" value="ECO:0007669"/>
    <property type="project" value="InterPro"/>
</dbReference>
<evidence type="ECO:0000256" key="3">
    <source>
        <dbReference type="HAMAP-Rule" id="MF_00649"/>
    </source>
</evidence>
<feature type="region of interest" description="Disordered" evidence="4">
    <location>
        <begin position="61"/>
        <end position="84"/>
    </location>
</feature>